<keyword evidence="2" id="KW-0472">Membrane</keyword>
<organism evidence="3 4">
    <name type="scientific">Chitinophaga hostae</name>
    <dbReference type="NCBI Taxonomy" id="2831022"/>
    <lineage>
        <taxon>Bacteria</taxon>
        <taxon>Pseudomonadati</taxon>
        <taxon>Bacteroidota</taxon>
        <taxon>Chitinophagia</taxon>
        <taxon>Chitinophagales</taxon>
        <taxon>Chitinophagaceae</taxon>
        <taxon>Chitinophaga</taxon>
    </lineage>
</organism>
<comment type="caution">
    <text evidence="3">The sequence shown here is derived from an EMBL/GenBank/DDBJ whole genome shotgun (WGS) entry which is preliminary data.</text>
</comment>
<feature type="repeat" description="TPR" evidence="1">
    <location>
        <begin position="639"/>
        <end position="672"/>
    </location>
</feature>
<proteinExistence type="predicted"/>
<protein>
    <recommendedName>
        <fullName evidence="5">Tetratricopeptide repeat-containing protein</fullName>
    </recommendedName>
</protein>
<keyword evidence="2" id="KW-0812">Transmembrane</keyword>
<dbReference type="InterPro" id="IPR019734">
    <property type="entry name" value="TPR_rpt"/>
</dbReference>
<evidence type="ECO:0000313" key="3">
    <source>
        <dbReference type="EMBL" id="MBS0032267.1"/>
    </source>
</evidence>
<dbReference type="InterPro" id="IPR051532">
    <property type="entry name" value="Ester_Hydrolysis_Enzymes"/>
</dbReference>
<name>A0ABS5JCC3_9BACT</name>
<reference evidence="3 4" key="1">
    <citation type="submission" date="2021-04" db="EMBL/GenBank/DDBJ databases">
        <title>Chitinophaga sp. nov., isolated from the rhizosphere soil.</title>
        <authorList>
            <person name="He S."/>
        </authorList>
    </citation>
    <scope>NUCLEOTIDE SEQUENCE [LARGE SCALE GENOMIC DNA]</scope>
    <source>
        <strain evidence="3 4">2R12</strain>
    </source>
</reference>
<dbReference type="SUPFAM" id="SSF48452">
    <property type="entry name" value="TPR-like"/>
    <property type="match status" value="1"/>
</dbReference>
<evidence type="ECO:0008006" key="5">
    <source>
        <dbReference type="Google" id="ProtNLM"/>
    </source>
</evidence>
<dbReference type="Proteomes" id="UP000676386">
    <property type="component" value="Unassembled WGS sequence"/>
</dbReference>
<gene>
    <name evidence="3" type="ORF">KE626_33350</name>
</gene>
<dbReference type="SMART" id="SM00028">
    <property type="entry name" value="TPR"/>
    <property type="match status" value="4"/>
</dbReference>
<dbReference type="PANTHER" id="PTHR30383:SF5">
    <property type="entry name" value="SGNH HYDROLASE-TYPE ESTERASE DOMAIN-CONTAINING PROTEIN"/>
    <property type="match status" value="1"/>
</dbReference>
<dbReference type="PROSITE" id="PS50005">
    <property type="entry name" value="TPR"/>
    <property type="match status" value="1"/>
</dbReference>
<dbReference type="PANTHER" id="PTHR30383">
    <property type="entry name" value="THIOESTERASE 1/PROTEASE 1/LYSOPHOSPHOLIPASE L1"/>
    <property type="match status" value="1"/>
</dbReference>
<dbReference type="RefSeq" id="WP_211977425.1">
    <property type="nucleotide sequence ID" value="NZ_CBFHAM010000056.1"/>
</dbReference>
<dbReference type="Gene3D" id="1.25.40.10">
    <property type="entry name" value="Tetratricopeptide repeat domain"/>
    <property type="match status" value="2"/>
</dbReference>
<evidence type="ECO:0000256" key="2">
    <source>
        <dbReference type="SAM" id="Phobius"/>
    </source>
</evidence>
<evidence type="ECO:0000313" key="4">
    <source>
        <dbReference type="Proteomes" id="UP000676386"/>
    </source>
</evidence>
<accession>A0ABS5JCC3</accession>
<dbReference type="Gene3D" id="3.40.50.1110">
    <property type="entry name" value="SGNH hydrolase"/>
    <property type="match status" value="1"/>
</dbReference>
<dbReference type="SUPFAM" id="SSF52266">
    <property type="entry name" value="SGNH hydrolase"/>
    <property type="match status" value="1"/>
</dbReference>
<dbReference type="InterPro" id="IPR036514">
    <property type="entry name" value="SGNH_hydro_sf"/>
</dbReference>
<dbReference type="InterPro" id="IPR011990">
    <property type="entry name" value="TPR-like_helical_dom_sf"/>
</dbReference>
<feature type="transmembrane region" description="Helical" evidence="2">
    <location>
        <begin position="21"/>
        <end position="46"/>
    </location>
</feature>
<dbReference type="EMBL" id="JAGTXB010000031">
    <property type="protein sequence ID" value="MBS0032267.1"/>
    <property type="molecule type" value="Genomic_DNA"/>
</dbReference>
<keyword evidence="2" id="KW-1133">Transmembrane helix</keyword>
<evidence type="ECO:0000256" key="1">
    <source>
        <dbReference type="PROSITE-ProRule" id="PRU00339"/>
    </source>
</evidence>
<keyword evidence="1" id="KW-0802">TPR repeat</keyword>
<keyword evidence="4" id="KW-1185">Reference proteome</keyword>
<sequence>MNRTRFHDYGTQAVLLQKKRMLVIKIISIFFPFILLGGIELVLRLFHYGHDLRLFITAPGNSDYYVLNPDASSKYFSNQEIATTGNAELFKKTKDTNTLRIFVLGESTTIGYPYFHNGSFHRWLQYRLMHNCPDKRLEIINLSLTGVNSYTVAGFAKELLPYQPDAVLIYTGHNEYYGCLGTGSTDKIAGNPFLIHLVLELREFRLTQLIANTLQKIARLKPGNAEGAGKTRMELMVGEQQIGLGSPMYERGLAQFTANMDNALRRLNEAKVPVFFSNVVSAEKDLFPFVSILPDSTKFPAFAPLYQKGEALIAAGDSAAAQNAFLAADNIYPVHAGCNYYLGELLFRRGDTVNAKVYFDKARDLDALRFRAPSRLNLIILELCSKYKNTHLVDASAVFEANSKGHIIGNNLVLEHVHPNLQGYALLSDAFYNAMKQQGIVKVTAAEEMSFASLQQTMPLTPVDSLAGAYKIAHLKSSKPFSNALTKNDTTLIINAYEQLAYEVAFRKTSWAAAMKQLYEGYHQQGDLAGAGRIAEAMVQEHPTESGWYEDAANYNGKLNNIAAATFYFKQAFKLSPAFNTARMLFVLCLKQDKAQEALPYLDYAIANNEQHLKLEPVKASLMQVLQLQQVAAREPANMAVLIEIADRYFKMGNKEAAELYVEKILQASPRNKEALALQSQLKKA</sequence>